<dbReference type="InterPro" id="IPR046342">
    <property type="entry name" value="CBS_dom_sf"/>
</dbReference>
<accession>A0A653A7X7</accession>
<proteinExistence type="predicted"/>
<reference evidence="2" key="1">
    <citation type="submission" date="2018-07" db="EMBL/GenBank/DDBJ databases">
        <authorList>
            <consortium name="Genoscope - CEA"/>
            <person name="William W."/>
        </authorList>
    </citation>
    <scope>NUCLEOTIDE SEQUENCE</scope>
    <source>
        <strain evidence="2">IK1</strain>
    </source>
</reference>
<gene>
    <name evidence="2" type="ORF">TRIP_B330348</name>
</gene>
<dbReference type="Gene3D" id="3.10.580.10">
    <property type="entry name" value="CBS-domain"/>
    <property type="match status" value="1"/>
</dbReference>
<organism evidence="2">
    <name type="scientific">Uncultured Desulfatiglans sp</name>
    <dbReference type="NCBI Taxonomy" id="1748965"/>
    <lineage>
        <taxon>Bacteria</taxon>
        <taxon>Pseudomonadati</taxon>
        <taxon>Thermodesulfobacteriota</taxon>
        <taxon>Desulfobacteria</taxon>
        <taxon>Desulfatiglandales</taxon>
        <taxon>Desulfatiglandaceae</taxon>
        <taxon>Desulfatiglans</taxon>
        <taxon>environmental samples</taxon>
    </lineage>
</organism>
<dbReference type="InterPro" id="IPR000644">
    <property type="entry name" value="CBS_dom"/>
</dbReference>
<sequence length="186" mass="21373">MENTKVKDLMRPIQDFPRISSQTTLMEAVDALEKADEEFKAGKAPQRILLIYDKTGKIIGKMSPMDVVQGLEPNYERIDRLKDMPRFGLTETMLEGMKQELRLWVKPLSELCKKAYEVQIENFIKLPTPDHMVKADDPMDTAFHLFVVGRHDSLFVKDGNEIVGLIRFSDVYRKIKETMRACPAPA</sequence>
<dbReference type="EMBL" id="UPXX01000027">
    <property type="protein sequence ID" value="VBB44176.1"/>
    <property type="molecule type" value="Genomic_DNA"/>
</dbReference>
<evidence type="ECO:0000313" key="2">
    <source>
        <dbReference type="EMBL" id="VBB44176.1"/>
    </source>
</evidence>
<dbReference type="AlphaFoldDB" id="A0A653A7X7"/>
<dbReference type="Pfam" id="PF00571">
    <property type="entry name" value="CBS"/>
    <property type="match status" value="1"/>
</dbReference>
<dbReference type="SUPFAM" id="SSF54631">
    <property type="entry name" value="CBS-domain pair"/>
    <property type="match status" value="1"/>
</dbReference>
<protein>
    <submittedName>
        <fullName evidence="2">CBS domain containing protein</fullName>
    </submittedName>
</protein>
<feature type="domain" description="CBS" evidence="1">
    <location>
        <begin position="131"/>
        <end position="176"/>
    </location>
</feature>
<name>A0A653A7X7_UNCDX</name>
<evidence type="ECO:0000259" key="1">
    <source>
        <dbReference type="Pfam" id="PF00571"/>
    </source>
</evidence>